<evidence type="ECO:0000313" key="2">
    <source>
        <dbReference type="EMBL" id="MEP0866193.1"/>
    </source>
</evidence>
<dbReference type="Proteomes" id="UP001442494">
    <property type="component" value="Unassembled WGS sequence"/>
</dbReference>
<reference evidence="2 3" key="1">
    <citation type="submission" date="2022-04" db="EMBL/GenBank/DDBJ databases">
        <title>Positive selection, recombination, and allopatry shape intraspecific diversity of widespread and dominant cyanobacteria.</title>
        <authorList>
            <person name="Wei J."/>
            <person name="Shu W."/>
            <person name="Hu C."/>
        </authorList>
    </citation>
    <scope>NUCLEOTIDE SEQUENCE [LARGE SCALE GENOMIC DNA]</scope>
    <source>
        <strain evidence="2 3">GB2-A5</strain>
    </source>
</reference>
<evidence type="ECO:0000256" key="1">
    <source>
        <dbReference type="SAM" id="Phobius"/>
    </source>
</evidence>
<keyword evidence="3" id="KW-1185">Reference proteome</keyword>
<comment type="caution">
    <text evidence="2">The sequence shown here is derived from an EMBL/GenBank/DDBJ whole genome shotgun (WGS) entry which is preliminary data.</text>
</comment>
<dbReference type="RefSeq" id="WP_190426458.1">
    <property type="nucleotide sequence ID" value="NZ_JAMPKK010000039.1"/>
</dbReference>
<gene>
    <name evidence="2" type="ORF">NDI37_17155</name>
</gene>
<evidence type="ECO:0000313" key="3">
    <source>
        <dbReference type="Proteomes" id="UP001442494"/>
    </source>
</evidence>
<keyword evidence="1" id="KW-0812">Transmembrane</keyword>
<feature type="transmembrane region" description="Helical" evidence="1">
    <location>
        <begin position="128"/>
        <end position="151"/>
    </location>
</feature>
<proteinExistence type="predicted"/>
<keyword evidence="1" id="KW-0472">Membrane</keyword>
<name>A0ABV0JRV2_9CYAN</name>
<accession>A0ABV0JRV2</accession>
<organism evidence="2 3">
    <name type="scientific">Funiculus sociatus GB2-A5</name>
    <dbReference type="NCBI Taxonomy" id="2933946"/>
    <lineage>
        <taxon>Bacteria</taxon>
        <taxon>Bacillati</taxon>
        <taxon>Cyanobacteriota</taxon>
        <taxon>Cyanophyceae</taxon>
        <taxon>Coleofasciculales</taxon>
        <taxon>Coleofasciculaceae</taxon>
        <taxon>Funiculus</taxon>
    </lineage>
</organism>
<sequence>MSNSKDLANDFKSGGVYSCPVCRQGQISEMPLMEAVACNFCRHIFTVDSRQQSLKMADSSQPLSWRWNGRRWQNATRNDAELGWGVGLAAIALVILPTSLIALSAYIFPPIPGSSLSWVPLFWMGLTFLSHLAFVVSVVVEYYQFPVFAYLQAMRRRLFHSS</sequence>
<protein>
    <submittedName>
        <fullName evidence="2">Uncharacterized protein</fullName>
    </submittedName>
</protein>
<dbReference type="EMBL" id="JAMPKK010000039">
    <property type="protein sequence ID" value="MEP0866193.1"/>
    <property type="molecule type" value="Genomic_DNA"/>
</dbReference>
<feature type="transmembrane region" description="Helical" evidence="1">
    <location>
        <begin position="82"/>
        <end position="108"/>
    </location>
</feature>
<keyword evidence="1" id="KW-1133">Transmembrane helix</keyword>